<reference evidence="2" key="1">
    <citation type="journal article" date="2012" name="Proc. Natl. Acad. Sci. U.S.A.">
        <title>Antigenic diversity is generated by distinct evolutionary mechanisms in African trypanosome species.</title>
        <authorList>
            <person name="Jackson A.P."/>
            <person name="Berry A."/>
            <person name="Aslett M."/>
            <person name="Allison H.C."/>
            <person name="Burton P."/>
            <person name="Vavrova-Anderson J."/>
            <person name="Brown R."/>
            <person name="Browne H."/>
            <person name="Corton N."/>
            <person name="Hauser H."/>
            <person name="Gamble J."/>
            <person name="Gilderthorp R."/>
            <person name="Marcello L."/>
            <person name="McQuillan J."/>
            <person name="Otto T.D."/>
            <person name="Quail M.A."/>
            <person name="Sanders M.J."/>
            <person name="van Tonder A."/>
            <person name="Ginger M.L."/>
            <person name="Field M.C."/>
            <person name="Barry J.D."/>
            <person name="Hertz-Fowler C."/>
            <person name="Berriman M."/>
        </authorList>
    </citation>
    <scope>NUCLEOTIDE SEQUENCE</scope>
    <source>
        <strain evidence="2">Y486</strain>
    </source>
</reference>
<keyword evidence="1" id="KW-0812">Transmembrane</keyword>
<sequence length="187" mass="21016">MNLSVRYSFREEAVASILLSLDLIKVLLRRNAITRALCRTCTCQCFRTRIINGLFVFVALTSVLWYRLRRRLSHGGQNNTPSTRLVLGDCASSPERSGGHQNDDIVDNNASYNNVRMHLPLMTEIAMVKVHFSNVTVDTGLDEFDADSHCDNLIKHFLTTSSQSCVKKAECGSDTDNCRETTDPENK</sequence>
<feature type="transmembrane region" description="Helical" evidence="1">
    <location>
        <begin position="49"/>
        <end position="68"/>
    </location>
</feature>
<evidence type="ECO:0000313" key="2">
    <source>
        <dbReference type="EMBL" id="CCC48466.1"/>
    </source>
</evidence>
<name>G0TWX8_TRYVY</name>
<proteinExistence type="predicted"/>
<evidence type="ECO:0000256" key="1">
    <source>
        <dbReference type="SAM" id="Phobius"/>
    </source>
</evidence>
<organism evidence="2">
    <name type="scientific">Trypanosoma vivax (strain Y486)</name>
    <dbReference type="NCBI Taxonomy" id="1055687"/>
    <lineage>
        <taxon>Eukaryota</taxon>
        <taxon>Discoba</taxon>
        <taxon>Euglenozoa</taxon>
        <taxon>Kinetoplastea</taxon>
        <taxon>Metakinetoplastina</taxon>
        <taxon>Trypanosomatida</taxon>
        <taxon>Trypanosomatidae</taxon>
        <taxon>Trypanosoma</taxon>
        <taxon>Duttonella</taxon>
    </lineage>
</organism>
<dbReference type="EMBL" id="HE573022">
    <property type="protein sequence ID" value="CCC48466.1"/>
    <property type="molecule type" value="Genomic_DNA"/>
</dbReference>
<keyword evidence="1" id="KW-1133">Transmembrane helix</keyword>
<dbReference type="AlphaFoldDB" id="G0TWX8"/>
<dbReference type="VEuPathDB" id="TriTrypDB:TvY486_0602570"/>
<gene>
    <name evidence="2" type="ORF">TVY486_0602570</name>
</gene>
<protein>
    <submittedName>
        <fullName evidence="2">Uncharacterized protein</fullName>
    </submittedName>
</protein>
<accession>G0TWX8</accession>
<keyword evidence="1" id="KW-0472">Membrane</keyword>